<sequence>MAAVAVLLLALALLASAADAGTVRMKRGTCDNSIDEMNRLACNAYCVAQLNGYSGGKCLLGTCVCYK</sequence>
<evidence type="ECO:0000256" key="1">
    <source>
        <dbReference type="ARBA" id="ARBA00023157"/>
    </source>
</evidence>
<dbReference type="PROSITE" id="PS51378">
    <property type="entry name" value="INVERT_DEFENSINS"/>
    <property type="match status" value="1"/>
</dbReference>
<keyword evidence="1" id="KW-1015">Disulfide bond</keyword>
<dbReference type="InterPro" id="IPR001542">
    <property type="entry name" value="Defensin_invertebrate/fungal"/>
</dbReference>
<reference evidence="4" key="1">
    <citation type="submission" date="2016-01" db="EMBL/GenBank/DDBJ databases">
        <authorList>
            <person name="Oliw E.H."/>
        </authorList>
    </citation>
    <scope>NUCLEOTIDE SEQUENCE</scope>
</reference>
<name>A0A140IM59_LOCMI</name>
<feature type="chain" id="PRO_5007302602" evidence="2">
    <location>
        <begin position="21"/>
        <end position="67"/>
    </location>
</feature>
<dbReference type="Pfam" id="PF01097">
    <property type="entry name" value="Defensin_2"/>
    <property type="match status" value="1"/>
</dbReference>
<dbReference type="GO" id="GO:0051707">
    <property type="term" value="P:response to other organism"/>
    <property type="evidence" value="ECO:0007669"/>
    <property type="project" value="UniProtKB-ARBA"/>
</dbReference>
<feature type="signal peptide" evidence="2">
    <location>
        <begin position="1"/>
        <end position="20"/>
    </location>
</feature>
<organism evidence="4">
    <name type="scientific">Locusta migratoria</name>
    <name type="common">Migratory locust</name>
    <dbReference type="NCBI Taxonomy" id="7004"/>
    <lineage>
        <taxon>Eukaryota</taxon>
        <taxon>Metazoa</taxon>
        <taxon>Ecdysozoa</taxon>
        <taxon>Arthropoda</taxon>
        <taxon>Hexapoda</taxon>
        <taxon>Insecta</taxon>
        <taxon>Pterygota</taxon>
        <taxon>Neoptera</taxon>
        <taxon>Polyneoptera</taxon>
        <taxon>Orthoptera</taxon>
        <taxon>Caelifera</taxon>
        <taxon>Acrididea</taxon>
        <taxon>Acridomorpha</taxon>
        <taxon>Acridoidea</taxon>
        <taxon>Acrididae</taxon>
        <taxon>Oedipodinae</taxon>
        <taxon>Locusta</taxon>
    </lineage>
</organism>
<proteinExistence type="evidence at transcript level"/>
<evidence type="ECO:0000256" key="2">
    <source>
        <dbReference type="SAM" id="SignalP"/>
    </source>
</evidence>
<evidence type="ECO:0000259" key="3">
    <source>
        <dbReference type="PROSITE" id="PS51378"/>
    </source>
</evidence>
<dbReference type="EMBL" id="KU516096">
    <property type="protein sequence ID" value="AMO66176.1"/>
    <property type="molecule type" value="mRNA"/>
</dbReference>
<keyword evidence="2" id="KW-0732">Signal</keyword>
<reference evidence="4" key="2">
    <citation type="submission" date="2016-03" db="EMBL/GenBank/DDBJ databases">
        <title>Novel defensins and their expression dynamics after immune-challenge by microsporidian and fungal pathogens in locust, Locusta migratoria.</title>
        <authorList>
            <person name="Mohamed A.A."/>
            <person name="Zhang L."/>
            <person name="Zhang P."/>
        </authorList>
    </citation>
    <scope>NUCLEOTIDE SEQUENCE</scope>
</reference>
<accession>A0A140IM59</accession>
<dbReference type="GO" id="GO:0006952">
    <property type="term" value="P:defense response"/>
    <property type="evidence" value="ECO:0007669"/>
    <property type="project" value="InterPro"/>
</dbReference>
<evidence type="ECO:0000313" key="4">
    <source>
        <dbReference type="EMBL" id="AMO66176.1"/>
    </source>
</evidence>
<feature type="domain" description="Invertebrate defensins family profile" evidence="3">
    <location>
        <begin position="27"/>
        <end position="67"/>
    </location>
</feature>
<dbReference type="AlphaFoldDB" id="A0A140IM59"/>
<protein>
    <submittedName>
        <fullName evidence="4">Defensin 5</fullName>
    </submittedName>
</protein>